<evidence type="ECO:0000313" key="15">
    <source>
        <dbReference type="EMBL" id="QNP44450.1"/>
    </source>
</evidence>
<feature type="binding site" evidence="10">
    <location>
        <begin position="25"/>
        <end position="32"/>
    </location>
    <ligand>
        <name>ATP</name>
        <dbReference type="ChEBI" id="CHEBI:30616"/>
    </ligand>
</feature>
<comment type="cofactor">
    <cofactor evidence="1 10">
        <name>Mg(2+)</name>
        <dbReference type="ChEBI" id="CHEBI:18420"/>
    </cofactor>
</comment>
<dbReference type="Proteomes" id="UP000516134">
    <property type="component" value="Chromosome"/>
</dbReference>
<evidence type="ECO:0000256" key="5">
    <source>
        <dbReference type="ARBA" id="ARBA00022694"/>
    </source>
</evidence>
<evidence type="ECO:0000256" key="7">
    <source>
        <dbReference type="ARBA" id="ARBA00022840"/>
    </source>
</evidence>
<dbReference type="EMBL" id="CP060780">
    <property type="protein sequence ID" value="QNP44450.1"/>
    <property type="molecule type" value="Genomic_DNA"/>
</dbReference>
<evidence type="ECO:0000256" key="9">
    <source>
        <dbReference type="ARBA" id="ARBA00049563"/>
    </source>
</evidence>
<feature type="site" description="Interaction with substrate tRNA" evidence="10">
    <location>
        <position position="138"/>
    </location>
</feature>
<proteinExistence type="inferred from homology"/>
<dbReference type="Pfam" id="PF01715">
    <property type="entry name" value="IPPT"/>
    <property type="match status" value="1"/>
</dbReference>
<keyword evidence="16" id="KW-1185">Reference proteome</keyword>
<evidence type="ECO:0000256" key="13">
    <source>
        <dbReference type="RuleBase" id="RU003785"/>
    </source>
</evidence>
<dbReference type="InterPro" id="IPR039657">
    <property type="entry name" value="Dimethylallyltransferase"/>
</dbReference>
<evidence type="ECO:0000256" key="2">
    <source>
        <dbReference type="ARBA" id="ARBA00003213"/>
    </source>
</evidence>
<comment type="catalytic activity">
    <reaction evidence="9 10 11">
        <text>adenosine(37) in tRNA + dimethylallyl diphosphate = N(6)-dimethylallyladenosine(37) in tRNA + diphosphate</text>
        <dbReference type="Rhea" id="RHEA:26482"/>
        <dbReference type="Rhea" id="RHEA-COMP:10162"/>
        <dbReference type="Rhea" id="RHEA-COMP:10375"/>
        <dbReference type="ChEBI" id="CHEBI:33019"/>
        <dbReference type="ChEBI" id="CHEBI:57623"/>
        <dbReference type="ChEBI" id="CHEBI:74411"/>
        <dbReference type="ChEBI" id="CHEBI:74415"/>
        <dbReference type="EC" id="2.5.1.75"/>
    </reaction>
</comment>
<dbReference type="InterPro" id="IPR018022">
    <property type="entry name" value="IPT"/>
</dbReference>
<feature type="binding site" evidence="10">
    <location>
        <begin position="27"/>
        <end position="32"/>
    </location>
    <ligand>
        <name>substrate</name>
    </ligand>
</feature>
<protein>
    <recommendedName>
        <fullName evidence="10">tRNA dimethylallyltransferase</fullName>
        <ecNumber evidence="10">2.5.1.75</ecNumber>
    </recommendedName>
    <alternativeName>
        <fullName evidence="10">Dimethylallyl diphosphate:tRNA dimethylallyltransferase</fullName>
        <shortName evidence="10">DMAPP:tRNA dimethylallyltransferase</shortName>
        <shortName evidence="10">DMATase</shortName>
    </alternativeName>
    <alternativeName>
        <fullName evidence="10">Isopentenyl-diphosphate:tRNA isopentenyltransferase</fullName>
        <shortName evidence="10">IPP transferase</shortName>
        <shortName evidence="10">IPPT</shortName>
        <shortName evidence="10">IPTase</shortName>
    </alternativeName>
</protein>
<keyword evidence="5 10" id="KW-0819">tRNA processing</keyword>
<dbReference type="SUPFAM" id="SSF52540">
    <property type="entry name" value="P-loop containing nucleoside triphosphate hydrolases"/>
    <property type="match status" value="1"/>
</dbReference>
<evidence type="ECO:0000256" key="3">
    <source>
        <dbReference type="ARBA" id="ARBA00005842"/>
    </source>
</evidence>
<keyword evidence="7 10" id="KW-0067">ATP-binding</keyword>
<evidence type="ECO:0000256" key="14">
    <source>
        <dbReference type="SAM" id="MobiDB-lite"/>
    </source>
</evidence>
<name>A0ABX6T475_9SPHN</name>
<dbReference type="EC" id="2.5.1.75" evidence="10"/>
<dbReference type="PANTHER" id="PTHR11088">
    <property type="entry name" value="TRNA DIMETHYLALLYLTRANSFERASE"/>
    <property type="match status" value="1"/>
</dbReference>
<reference evidence="15 16" key="1">
    <citation type="submission" date="2020-08" db="EMBL/GenBank/DDBJ databases">
        <title>Genome sequence of Sphingomonas daechungensis KACC 18115T.</title>
        <authorList>
            <person name="Hyun D.-W."/>
            <person name="Bae J.-W."/>
        </authorList>
    </citation>
    <scope>NUCLEOTIDE SEQUENCE [LARGE SCALE GENOMIC DNA]</scope>
    <source>
        <strain evidence="15 16">KACC 18115</strain>
    </source>
</reference>
<evidence type="ECO:0000256" key="10">
    <source>
        <dbReference type="HAMAP-Rule" id="MF_00185"/>
    </source>
</evidence>
<sequence>MEASGCYQGHNGHAGRKTSCRSHCRPTASGKSGLALRLAEQIGGVIVNADSAQIYRDLPILSAAPRPEETARAEHRLYAVRDGADPCSAAEWAQMAKREISHIHAISKVPILVGGTGLYLRTLLDGIAPVPAIDPEIRRLVRDASVAKNREKLAALDPVAAGRLKATDTTRIARALEVVLSTKITLAEWQQRREGGISHAISLAPIILLPPREWLYRRCDERFSEMVDRGAAAEVRSLLARNLDPALPVMRAIGVREIAGWLKGDVTRDEAIASGQQATRRYAKRQYTWFAHQPPEAWPRFREPFEGKSIEAALALLGSKP</sequence>
<keyword evidence="8 10" id="KW-0460">Magnesium</keyword>
<accession>A0ABX6T475</accession>
<dbReference type="HAMAP" id="MF_00185">
    <property type="entry name" value="IPP_trans"/>
    <property type="match status" value="1"/>
</dbReference>
<dbReference type="NCBIfam" id="TIGR00174">
    <property type="entry name" value="miaA"/>
    <property type="match status" value="1"/>
</dbReference>
<keyword evidence="6 10" id="KW-0547">Nucleotide-binding</keyword>
<evidence type="ECO:0000256" key="11">
    <source>
        <dbReference type="RuleBase" id="RU003783"/>
    </source>
</evidence>
<evidence type="ECO:0000256" key="1">
    <source>
        <dbReference type="ARBA" id="ARBA00001946"/>
    </source>
</evidence>
<organism evidence="15 16">
    <name type="scientific">Sphingomonas daechungensis</name>
    <dbReference type="NCBI Taxonomy" id="1176646"/>
    <lineage>
        <taxon>Bacteria</taxon>
        <taxon>Pseudomonadati</taxon>
        <taxon>Pseudomonadota</taxon>
        <taxon>Alphaproteobacteria</taxon>
        <taxon>Sphingomonadales</taxon>
        <taxon>Sphingomonadaceae</taxon>
        <taxon>Sphingomonas</taxon>
    </lineage>
</organism>
<comment type="function">
    <text evidence="2 10 12">Catalyzes the transfer of a dimethylallyl group onto the adenine at position 37 in tRNAs that read codons beginning with uridine, leading to the formation of N6-(dimethylallyl)adenosine (i(6)A).</text>
</comment>
<keyword evidence="4 10" id="KW-0808">Transferase</keyword>
<evidence type="ECO:0000256" key="6">
    <source>
        <dbReference type="ARBA" id="ARBA00022741"/>
    </source>
</evidence>
<dbReference type="Gene3D" id="3.40.50.300">
    <property type="entry name" value="P-loop containing nucleotide triphosphate hydrolases"/>
    <property type="match status" value="1"/>
</dbReference>
<dbReference type="GO" id="GO:0052381">
    <property type="term" value="F:tRNA dimethylallyltransferase activity"/>
    <property type="evidence" value="ECO:0007669"/>
    <property type="project" value="UniProtKB-EC"/>
</dbReference>
<feature type="site" description="Interaction with substrate tRNA" evidence="10">
    <location>
        <position position="116"/>
    </location>
</feature>
<comment type="similarity">
    <text evidence="3 10 13">Belongs to the IPP transferase family.</text>
</comment>
<gene>
    <name evidence="10 15" type="primary">miaA</name>
    <name evidence="15" type="ORF">H9L15_09965</name>
</gene>
<evidence type="ECO:0000313" key="16">
    <source>
        <dbReference type="Proteomes" id="UP000516134"/>
    </source>
</evidence>
<evidence type="ECO:0000256" key="8">
    <source>
        <dbReference type="ARBA" id="ARBA00022842"/>
    </source>
</evidence>
<dbReference type="Gene3D" id="1.10.20.140">
    <property type="match status" value="1"/>
</dbReference>
<comment type="caution">
    <text evidence="10">Lacks conserved residue(s) required for the propagation of feature annotation.</text>
</comment>
<comment type="subunit">
    <text evidence="10">Monomer.</text>
</comment>
<dbReference type="PANTHER" id="PTHR11088:SF60">
    <property type="entry name" value="TRNA DIMETHYLALLYLTRANSFERASE"/>
    <property type="match status" value="1"/>
</dbReference>
<feature type="region of interest" description="Disordered" evidence="14">
    <location>
        <begin position="1"/>
        <end position="23"/>
    </location>
</feature>
<feature type="compositionally biased region" description="Basic residues" evidence="14">
    <location>
        <begin position="13"/>
        <end position="23"/>
    </location>
</feature>
<evidence type="ECO:0000256" key="12">
    <source>
        <dbReference type="RuleBase" id="RU003784"/>
    </source>
</evidence>
<evidence type="ECO:0000256" key="4">
    <source>
        <dbReference type="ARBA" id="ARBA00022679"/>
    </source>
</evidence>
<dbReference type="InterPro" id="IPR027417">
    <property type="entry name" value="P-loop_NTPase"/>
</dbReference>
<feature type="region of interest" description="Interaction with substrate tRNA" evidence="10">
    <location>
        <begin position="50"/>
        <end position="53"/>
    </location>
</feature>